<keyword evidence="3" id="KW-1185">Reference proteome</keyword>
<gene>
    <name evidence="2" type="ORF">JKP34_11865</name>
</gene>
<protein>
    <submittedName>
        <fullName evidence="2">HNH endonuclease</fullName>
    </submittedName>
</protein>
<name>A0A937A8W1_9BACT</name>
<dbReference type="GO" id="GO:0004519">
    <property type="term" value="F:endonuclease activity"/>
    <property type="evidence" value="ECO:0007669"/>
    <property type="project" value="UniProtKB-KW"/>
</dbReference>
<dbReference type="InterPro" id="IPR029471">
    <property type="entry name" value="HNH_5"/>
</dbReference>
<dbReference type="Gene3D" id="1.10.30.50">
    <property type="match status" value="1"/>
</dbReference>
<keyword evidence="2" id="KW-0540">Nuclease</keyword>
<keyword evidence="2" id="KW-0378">Hydrolase</keyword>
<dbReference type="InterPro" id="IPR052892">
    <property type="entry name" value="NA-targeting_endonuclease"/>
</dbReference>
<reference evidence="2" key="1">
    <citation type="submission" date="2021-01" db="EMBL/GenBank/DDBJ databases">
        <title>Marivirga sp. nov., isolated from intertidal surface sediments.</title>
        <authorList>
            <person name="Zhang M."/>
        </authorList>
    </citation>
    <scope>NUCLEOTIDE SEQUENCE</scope>
    <source>
        <strain evidence="2">SM1354</strain>
    </source>
</reference>
<dbReference type="InterPro" id="IPR003615">
    <property type="entry name" value="HNH_nuc"/>
</dbReference>
<comment type="caution">
    <text evidence="2">The sequence shown here is derived from an EMBL/GenBank/DDBJ whole genome shotgun (WGS) entry which is preliminary data.</text>
</comment>
<dbReference type="CDD" id="cd00085">
    <property type="entry name" value="HNHc"/>
    <property type="match status" value="1"/>
</dbReference>
<proteinExistence type="predicted"/>
<dbReference type="RefSeq" id="WP_201921602.1">
    <property type="nucleotide sequence ID" value="NZ_JAERQG010000003.1"/>
</dbReference>
<evidence type="ECO:0000313" key="2">
    <source>
        <dbReference type="EMBL" id="MBL0765952.1"/>
    </source>
</evidence>
<dbReference type="PANTHER" id="PTHR33877">
    <property type="entry name" value="SLL1193 PROTEIN"/>
    <property type="match status" value="1"/>
</dbReference>
<organism evidence="2 3">
    <name type="scientific">Marivirga atlantica</name>
    <dbReference type="NCBI Taxonomy" id="1548457"/>
    <lineage>
        <taxon>Bacteria</taxon>
        <taxon>Pseudomonadati</taxon>
        <taxon>Bacteroidota</taxon>
        <taxon>Cytophagia</taxon>
        <taxon>Cytophagales</taxon>
        <taxon>Marivirgaceae</taxon>
        <taxon>Marivirga</taxon>
    </lineage>
</organism>
<dbReference type="AlphaFoldDB" id="A0A937A8W1"/>
<dbReference type="Proteomes" id="UP000642920">
    <property type="component" value="Unassembled WGS sequence"/>
</dbReference>
<dbReference type="PANTHER" id="PTHR33877:SF2">
    <property type="entry name" value="OS07G0170200 PROTEIN"/>
    <property type="match status" value="1"/>
</dbReference>
<dbReference type="Pfam" id="PF14279">
    <property type="entry name" value="HNH_5"/>
    <property type="match status" value="1"/>
</dbReference>
<feature type="domain" description="HNH nuclease" evidence="1">
    <location>
        <begin position="73"/>
        <end position="123"/>
    </location>
</feature>
<sequence>MEIEHKRTLILNQDFSPLTVCGYKKAFLLVYLKKAELLEDDDQPLRTVDKSFALPSVIRLNKYANLPYKGVMLTRQNIFKRDAFTCQYCGSEKDLTLDHLVPRSKGGKSIWTNLVTACKRCNAKKGHYTPEASGMKLIRAPFKPSYIMFIRDFSGHINERWKRYLGKKEKLMA</sequence>
<evidence type="ECO:0000313" key="3">
    <source>
        <dbReference type="Proteomes" id="UP000642920"/>
    </source>
</evidence>
<dbReference type="EMBL" id="JAERQG010000003">
    <property type="protein sequence ID" value="MBL0765952.1"/>
    <property type="molecule type" value="Genomic_DNA"/>
</dbReference>
<accession>A0A937A8W1</accession>
<keyword evidence="2" id="KW-0255">Endonuclease</keyword>
<evidence type="ECO:0000259" key="1">
    <source>
        <dbReference type="SMART" id="SM00507"/>
    </source>
</evidence>
<dbReference type="SMART" id="SM00507">
    <property type="entry name" value="HNHc"/>
    <property type="match status" value="1"/>
</dbReference>